<feature type="region of interest" description="Disordered" evidence="1">
    <location>
        <begin position="29"/>
        <end position="48"/>
    </location>
</feature>
<dbReference type="AlphaFoldDB" id="A0A6A6U7V3"/>
<feature type="compositionally biased region" description="Basic and acidic residues" evidence="1">
    <location>
        <begin position="613"/>
        <end position="627"/>
    </location>
</feature>
<feature type="region of interest" description="Disordered" evidence="1">
    <location>
        <begin position="563"/>
        <end position="638"/>
    </location>
</feature>
<reference evidence="2" key="1">
    <citation type="journal article" date="2020" name="Stud. Mycol.">
        <title>101 Dothideomycetes genomes: a test case for predicting lifestyles and emergence of pathogens.</title>
        <authorList>
            <person name="Haridas S."/>
            <person name="Albert R."/>
            <person name="Binder M."/>
            <person name="Bloem J."/>
            <person name="Labutti K."/>
            <person name="Salamov A."/>
            <person name="Andreopoulos B."/>
            <person name="Baker S."/>
            <person name="Barry K."/>
            <person name="Bills G."/>
            <person name="Bluhm B."/>
            <person name="Cannon C."/>
            <person name="Castanera R."/>
            <person name="Culley D."/>
            <person name="Daum C."/>
            <person name="Ezra D."/>
            <person name="Gonzalez J."/>
            <person name="Henrissat B."/>
            <person name="Kuo A."/>
            <person name="Liang C."/>
            <person name="Lipzen A."/>
            <person name="Lutzoni F."/>
            <person name="Magnuson J."/>
            <person name="Mondo S."/>
            <person name="Nolan M."/>
            <person name="Ohm R."/>
            <person name="Pangilinan J."/>
            <person name="Park H.-J."/>
            <person name="Ramirez L."/>
            <person name="Alfaro M."/>
            <person name="Sun H."/>
            <person name="Tritt A."/>
            <person name="Yoshinaga Y."/>
            <person name="Zwiers L.-H."/>
            <person name="Turgeon B."/>
            <person name="Goodwin S."/>
            <person name="Spatafora J."/>
            <person name="Crous P."/>
            <person name="Grigoriev I."/>
        </authorList>
    </citation>
    <scope>NUCLEOTIDE SEQUENCE</scope>
    <source>
        <strain evidence="2">CBS 115976</strain>
    </source>
</reference>
<keyword evidence="3" id="KW-1185">Reference proteome</keyword>
<dbReference type="EMBL" id="MU004237">
    <property type="protein sequence ID" value="KAF2667671.1"/>
    <property type="molecule type" value="Genomic_DNA"/>
</dbReference>
<feature type="region of interest" description="Disordered" evidence="1">
    <location>
        <begin position="676"/>
        <end position="710"/>
    </location>
</feature>
<evidence type="ECO:0000256" key="1">
    <source>
        <dbReference type="SAM" id="MobiDB-lite"/>
    </source>
</evidence>
<name>A0A6A6U7V3_9PEZI</name>
<gene>
    <name evidence="2" type="ORF">BT63DRAFT_298057</name>
</gene>
<sequence>MRRSAFSSYPLPGYEDALLPSDEAIFQRTGPALTKEEEEDRRRRVEGHAKRVREGHLPVLLSTSLRGPFTNWKNPWRTTALSISKVGLPTKKVRREKKTAARDGNAGASNAQSKLVFKDIVKPVRKESACKAAANHDTAAESVRLLQQSFTSKRKPAKSEWLKRIDEDLLPDPGNSSQARSTQEPALATPSKFVTYRRKRVSQISKDALPPIPASSPEPVEILVPKSSVPPIQPDAIFTPINVLPSSFAHFVPATDYHQTQKTSSGSSNMASAIVTNIPPTMPKPRNIHAETDAPIATCELNQVTKRKASFIDVDNQDTARKVPKTKAKSLKNNVLVKESCPRTTRRSLVSLLDERVQETPLGPPEQEAQQEHIPQTDHLEVTQDAIMDASAILIAQHGADNSKVIQDGIIHDDLPTDVAPANEAVIITPSTIKPSVQPVSPSTLKPTLRPVSHARTISTSVLRNVCTSLDIPTKRAPVSLGFVATSPIRPAVDTVDAESLLLVATSFHSDPGLPSLPDRQDSKAYSPLNLDFNTPAAMPPQSNPIPESLEPIPTACLVNREVSQPPSPAKRRQPPANINIKDPAPKRPQASKRASFAEWPVSKPENAPVSNENRDPSTDETVHSDKPTSSAQPRSILWKRPSLKQLHSLAQSNSQPSPSSVSEAYPVVSFIPSAAQSTAPESGMAGSELHASEYQEGQRLPNTADEVMNNEQVSETLDVFMDFLGGADYSF</sequence>
<proteinExistence type="predicted"/>
<feature type="compositionally biased region" description="Polar residues" evidence="1">
    <location>
        <begin position="174"/>
        <end position="184"/>
    </location>
</feature>
<feature type="region of interest" description="Disordered" evidence="1">
    <location>
        <begin position="509"/>
        <end position="551"/>
    </location>
</feature>
<evidence type="ECO:0000313" key="3">
    <source>
        <dbReference type="Proteomes" id="UP000799302"/>
    </source>
</evidence>
<protein>
    <submittedName>
        <fullName evidence="2">Uncharacterized protein</fullName>
    </submittedName>
</protein>
<organism evidence="2 3">
    <name type="scientific">Microthyrium microscopicum</name>
    <dbReference type="NCBI Taxonomy" id="703497"/>
    <lineage>
        <taxon>Eukaryota</taxon>
        <taxon>Fungi</taxon>
        <taxon>Dikarya</taxon>
        <taxon>Ascomycota</taxon>
        <taxon>Pezizomycotina</taxon>
        <taxon>Dothideomycetes</taxon>
        <taxon>Dothideomycetes incertae sedis</taxon>
        <taxon>Microthyriales</taxon>
        <taxon>Microthyriaceae</taxon>
        <taxon>Microthyrium</taxon>
    </lineage>
</organism>
<evidence type="ECO:0000313" key="2">
    <source>
        <dbReference type="EMBL" id="KAF2667671.1"/>
    </source>
</evidence>
<dbReference type="Proteomes" id="UP000799302">
    <property type="component" value="Unassembled WGS sequence"/>
</dbReference>
<feature type="region of interest" description="Disordered" evidence="1">
    <location>
        <begin position="167"/>
        <end position="187"/>
    </location>
</feature>
<accession>A0A6A6U7V3</accession>
<dbReference type="OrthoDB" id="5419922at2759"/>